<comment type="caution">
    <text evidence="7">The sequence shown here is derived from an EMBL/GenBank/DDBJ whole genome shotgun (WGS) entry which is preliminary data.</text>
</comment>
<keyword evidence="4" id="KW-0804">Transcription</keyword>
<keyword evidence="5" id="KW-0539">Nucleus</keyword>
<reference evidence="7 8" key="1">
    <citation type="submission" date="2023-11" db="EMBL/GenBank/DDBJ databases">
        <authorList>
            <person name="Hedman E."/>
            <person name="Englund M."/>
            <person name="Stromberg M."/>
            <person name="Nyberg Akerstrom W."/>
            <person name="Nylinder S."/>
            <person name="Jareborg N."/>
            <person name="Kallberg Y."/>
            <person name="Kronander E."/>
        </authorList>
    </citation>
    <scope>NUCLEOTIDE SEQUENCE [LARGE SCALE GENOMIC DNA]</scope>
</reference>
<evidence type="ECO:0000313" key="7">
    <source>
        <dbReference type="EMBL" id="CAK1584687.1"/>
    </source>
</evidence>
<protein>
    <recommendedName>
        <fullName evidence="6">B-block binding subunit of TFIIIC domain-containing protein</fullName>
    </recommendedName>
</protein>
<dbReference type="GO" id="GO:0042791">
    <property type="term" value="P:5S class rRNA transcription by RNA polymerase III"/>
    <property type="evidence" value="ECO:0007669"/>
    <property type="project" value="TreeGrafter"/>
</dbReference>
<gene>
    <name evidence="7" type="ORF">PARMNEM_LOCUS5874</name>
</gene>
<dbReference type="InterPro" id="IPR007309">
    <property type="entry name" value="TFIIIC_Bblock-bd"/>
</dbReference>
<dbReference type="GO" id="GO:0005634">
    <property type="term" value="C:nucleus"/>
    <property type="evidence" value="ECO:0007669"/>
    <property type="project" value="UniProtKB-SubCell"/>
</dbReference>
<organism evidence="7 8">
    <name type="scientific">Parnassius mnemosyne</name>
    <name type="common">clouded apollo</name>
    <dbReference type="NCBI Taxonomy" id="213953"/>
    <lineage>
        <taxon>Eukaryota</taxon>
        <taxon>Metazoa</taxon>
        <taxon>Ecdysozoa</taxon>
        <taxon>Arthropoda</taxon>
        <taxon>Hexapoda</taxon>
        <taxon>Insecta</taxon>
        <taxon>Pterygota</taxon>
        <taxon>Neoptera</taxon>
        <taxon>Endopterygota</taxon>
        <taxon>Lepidoptera</taxon>
        <taxon>Glossata</taxon>
        <taxon>Ditrysia</taxon>
        <taxon>Papilionoidea</taxon>
        <taxon>Papilionidae</taxon>
        <taxon>Parnassiinae</taxon>
        <taxon>Parnassini</taxon>
        <taxon>Parnassius</taxon>
        <taxon>Driopa</taxon>
    </lineage>
</organism>
<dbReference type="GO" id="GO:0000127">
    <property type="term" value="C:transcription factor TFIIIC complex"/>
    <property type="evidence" value="ECO:0007669"/>
    <property type="project" value="InterPro"/>
</dbReference>
<evidence type="ECO:0000256" key="2">
    <source>
        <dbReference type="ARBA" id="ARBA00022553"/>
    </source>
</evidence>
<keyword evidence="2" id="KW-0597">Phosphoprotein</keyword>
<keyword evidence="3" id="KW-0238">DNA-binding</keyword>
<dbReference type="PANTHER" id="PTHR15180">
    <property type="entry name" value="GENERAL TRANSCRIPTION FACTOR 3C POLYPEPTIDE 1"/>
    <property type="match status" value="1"/>
</dbReference>
<evidence type="ECO:0000259" key="6">
    <source>
        <dbReference type="Pfam" id="PF04182"/>
    </source>
</evidence>
<dbReference type="GO" id="GO:0003677">
    <property type="term" value="F:DNA binding"/>
    <property type="evidence" value="ECO:0007669"/>
    <property type="project" value="UniProtKB-KW"/>
</dbReference>
<dbReference type="EMBL" id="CAVLGL010000068">
    <property type="protein sequence ID" value="CAK1584687.1"/>
    <property type="molecule type" value="Genomic_DNA"/>
</dbReference>
<dbReference type="Proteomes" id="UP001314205">
    <property type="component" value="Unassembled WGS sequence"/>
</dbReference>
<evidence type="ECO:0000256" key="1">
    <source>
        <dbReference type="ARBA" id="ARBA00004123"/>
    </source>
</evidence>
<evidence type="ECO:0000256" key="3">
    <source>
        <dbReference type="ARBA" id="ARBA00023125"/>
    </source>
</evidence>
<keyword evidence="8" id="KW-1185">Reference proteome</keyword>
<evidence type="ECO:0000313" key="8">
    <source>
        <dbReference type="Proteomes" id="UP001314205"/>
    </source>
</evidence>
<accession>A0AAV1KSC0</accession>
<feature type="domain" description="B-block binding subunit of TFIIIC" evidence="6">
    <location>
        <begin position="173"/>
        <end position="246"/>
    </location>
</feature>
<comment type="subcellular location">
    <subcellularLocation>
        <location evidence="1">Nucleus</location>
    </subcellularLocation>
</comment>
<evidence type="ECO:0000256" key="5">
    <source>
        <dbReference type="ARBA" id="ARBA00023242"/>
    </source>
</evidence>
<sequence length="1507" mass="174037">MEPNYQKQFTFDFKEIIIDEIALEGLEGIGIKLLWKRIEKRIASNVTEKMKIRFWKFIVNFSNVSFYQVPEAMPDIEILDRFSIVHEATGQLLDPEEYIDGPYEYSPVENEYGSSVHFSKRVLINTRKIQALTYEDVVAQYNDHLAIVANLEERWKALACHVPISYLSQLSTVHYCILELIGKARENGQMTVGNTNLTKIMKDPKHLFYNRKHLQDLGLIRTQCHTQIVLGRGMKSILLRLKRFHQPVLLSSPKVGKLHNLIEYLKKKPDYSEKVELLIKSGYLNQQHSKRLQKTINVFNFREKHPKLEEISKNKRPKAYAKRRYITLEISSEDSAHSDDDTYGTPLECQYKVGVSLLRQAYERFLDAGLKGLTQIELAQILGIEFYTSRTICRTLKSKHIVKEFLEDKGRQRTARYIAVAATAEIDNQYAEEKKKLLEFLNSTEVEKKEEQTEVPLKKMKIEEINKTETEVSDNVDNEITEVKIIDGLENVTTESLLNAKKNPTLRQLKFANGLLKVIREKRAVSGYQTLSTYVSKETGEPPMDTKALKLFVQKLVTDGQLKMYKIKWPGFLQKYTTLVCDPLMKSNDPFIKAKYKEISLKALASKKTKVKRALTESVSRPLSQFAYPRYMKIQKLHELIISVVCFNKVKSENSVLPEGFATVLSIVPEMTVGFAVGNISNVAISDISHMKINENLLDVKLNAAPVELYERLLQSKSLQNSIRFNLKALAMMGLIQLVSENAPIPASDYEGNLLSYLFYVNRQAKILDTTGVWPRPNIDIQLLEKSYFFETFEDVTKYWNDVYTISTNTNVEIVIKRDRKKIKPPIRKAEEVSLYDNGERYGDGLGPCAFDSSFFMDIPRLWRTFYIRSAKINQPMIRRKKRVIKTKVEAVKKPKMKPKVNKIVSKSAIDELSFNRRKKKKAPDSSIKWTIWEDRIIMLCKAAINIMNPTSHPDGVKIRNAVAREILYMHDDKKTSSVCHIRAATLESNSTLNHEKECILNEVRRRRNLIQKYEGLFKKLRQRHSSNIKRLFKVCRLPMLELMWTMCLISRCKTFTQRVPCIATDLEDLYKNFNVTPLSSDKTYSMYRTPVACEPILASLKEGIIMTTMLSYENALNSDTASKIYSVFKNHPEPILRTALEQLRKSGAIAARDKILNTHVHRIHEDLVQCSFKISAFYQRRWHCRLNSEFGDCLGESLEIEIPVNGVKGFPEINCIFCELLTCEIIDIISITTPVISGYSGSIMQEEQLNVIDIENKYSLKSGLTGCKSKLDIKKFSELYENIDLDECIKHISSCKVVDETENVELIQDEIVTHLKEKGEKGCTLQELKAHLSWEPKLLLERLSELELRNIIKRVGYYENRIILTEFFRSWSLNMEDKNFIPVPWLTLEFDVRFDVFFKWAGMIVNKVFECPGSSIALLSDNCEVLSYRAVQDICMCLAKFECIKLNCIETIEQDLFSANLPPQELTEFNCYESPDNILVFPVRNIFTKYAYIRKKILDKVSDANM</sequence>
<dbReference type="InterPro" id="IPR044210">
    <property type="entry name" value="Tfc3-like"/>
</dbReference>
<proteinExistence type="predicted"/>
<dbReference type="PANTHER" id="PTHR15180:SF1">
    <property type="entry name" value="GENERAL TRANSCRIPTION FACTOR 3C POLYPEPTIDE 1"/>
    <property type="match status" value="1"/>
</dbReference>
<dbReference type="GO" id="GO:0006384">
    <property type="term" value="P:transcription initiation at RNA polymerase III promoter"/>
    <property type="evidence" value="ECO:0007669"/>
    <property type="project" value="InterPro"/>
</dbReference>
<name>A0AAV1KSC0_9NEOP</name>
<evidence type="ECO:0000256" key="4">
    <source>
        <dbReference type="ARBA" id="ARBA00023163"/>
    </source>
</evidence>
<dbReference type="Pfam" id="PF04182">
    <property type="entry name" value="B-block_TFIIIC"/>
    <property type="match status" value="1"/>
</dbReference>